<dbReference type="EMBL" id="CP003372">
    <property type="protein sequence ID" value="AGB31726.1"/>
    <property type="molecule type" value="Genomic_DNA"/>
</dbReference>
<sequence>MPYDLFCDTLTYSLIDYVSNFRRVLQRWYSQLL</sequence>
<dbReference type="HOGENOM" id="CLU_3379966_0_0_2"/>
<name>L0JMX5_NATP1</name>
<dbReference type="Proteomes" id="UP000010843">
    <property type="component" value="Chromosome"/>
</dbReference>
<protein>
    <submittedName>
        <fullName evidence="1">Uncharacterized protein</fullName>
    </submittedName>
</protein>
<proteinExistence type="predicted"/>
<accession>L0JMX5</accession>
<organism evidence="1 2">
    <name type="scientific">Natrinema pellirubrum (strain DSM 15624 / CIP 106293 / JCM 10476 / NCIMB 786 / 157)</name>
    <dbReference type="NCBI Taxonomy" id="797303"/>
    <lineage>
        <taxon>Archaea</taxon>
        <taxon>Methanobacteriati</taxon>
        <taxon>Methanobacteriota</taxon>
        <taxon>Stenosarchaea group</taxon>
        <taxon>Halobacteria</taxon>
        <taxon>Halobacteriales</taxon>
        <taxon>Natrialbaceae</taxon>
        <taxon>Natrinema</taxon>
    </lineage>
</organism>
<evidence type="ECO:0000313" key="1">
    <source>
        <dbReference type="EMBL" id="AGB31726.1"/>
    </source>
</evidence>
<reference evidence="2" key="1">
    <citation type="submission" date="2012-02" db="EMBL/GenBank/DDBJ databases">
        <title>Complete sequence of chromosome of Natrinema pellirubrum DSM 15624.</title>
        <authorList>
            <person name="Lucas S."/>
            <person name="Han J."/>
            <person name="Lapidus A."/>
            <person name="Cheng J.-F."/>
            <person name="Goodwin L."/>
            <person name="Pitluck S."/>
            <person name="Peters L."/>
            <person name="Teshima H."/>
            <person name="Detter J.C."/>
            <person name="Han C."/>
            <person name="Tapia R."/>
            <person name="Land M."/>
            <person name="Hauser L."/>
            <person name="Kyrpides N."/>
            <person name="Ivanova N."/>
            <person name="Pagani I."/>
            <person name="Sproer C."/>
            <person name="Anderson I."/>
            <person name="Woyke T."/>
        </authorList>
    </citation>
    <scope>NUCLEOTIDE SEQUENCE [LARGE SCALE GENOMIC DNA]</scope>
    <source>
        <strain evidence="2">DSM 15624 / JCM 10476 / NCIMB 786</strain>
    </source>
</reference>
<evidence type="ECO:0000313" key="2">
    <source>
        <dbReference type="Proteomes" id="UP000010843"/>
    </source>
</evidence>
<dbReference type="KEGG" id="npe:Natpe_1859"/>
<gene>
    <name evidence="1" type="ordered locus">Natpe_1859</name>
</gene>
<dbReference type="AlphaFoldDB" id="L0JMX5"/>
<dbReference type="STRING" id="797303.Natpe_1859"/>